<keyword evidence="1" id="KW-0597">Phosphoprotein</keyword>
<keyword evidence="4" id="KW-1185">Reference proteome</keyword>
<accession>A0A0S7C3A1</accession>
<dbReference type="OrthoDB" id="7478530at2"/>
<organism evidence="3">
    <name type="scientific">Lentimicrobium saccharophilum</name>
    <dbReference type="NCBI Taxonomy" id="1678841"/>
    <lineage>
        <taxon>Bacteria</taxon>
        <taxon>Pseudomonadati</taxon>
        <taxon>Bacteroidota</taxon>
        <taxon>Bacteroidia</taxon>
        <taxon>Bacteroidales</taxon>
        <taxon>Lentimicrobiaceae</taxon>
        <taxon>Lentimicrobium</taxon>
    </lineage>
</organism>
<dbReference type="PROSITE" id="PS50894">
    <property type="entry name" value="HPT"/>
    <property type="match status" value="1"/>
</dbReference>
<dbReference type="Pfam" id="PF01627">
    <property type="entry name" value="Hpt"/>
    <property type="match status" value="1"/>
</dbReference>
<evidence type="ECO:0000256" key="1">
    <source>
        <dbReference type="PROSITE-ProRule" id="PRU00110"/>
    </source>
</evidence>
<feature type="domain" description="HPt" evidence="2">
    <location>
        <begin position="15"/>
        <end position="113"/>
    </location>
</feature>
<feature type="modified residue" description="Phosphohistidine" evidence="1">
    <location>
        <position position="54"/>
    </location>
</feature>
<evidence type="ECO:0000259" key="2">
    <source>
        <dbReference type="PROSITE" id="PS50894"/>
    </source>
</evidence>
<dbReference type="AlphaFoldDB" id="A0A0S7C3A1"/>
<dbReference type="GO" id="GO:0000160">
    <property type="term" value="P:phosphorelay signal transduction system"/>
    <property type="evidence" value="ECO:0007669"/>
    <property type="project" value="InterPro"/>
</dbReference>
<gene>
    <name evidence="3" type="ORF">TBC1_1277</name>
</gene>
<dbReference type="InterPro" id="IPR036641">
    <property type="entry name" value="HPT_dom_sf"/>
</dbReference>
<dbReference type="InterPro" id="IPR008207">
    <property type="entry name" value="Sig_transdc_His_kin_Hpt_dom"/>
</dbReference>
<dbReference type="EMBL" id="DF968183">
    <property type="protein sequence ID" value="GAP44276.1"/>
    <property type="molecule type" value="Genomic_DNA"/>
</dbReference>
<evidence type="ECO:0000313" key="4">
    <source>
        <dbReference type="Proteomes" id="UP000053091"/>
    </source>
</evidence>
<dbReference type="GO" id="GO:0004672">
    <property type="term" value="F:protein kinase activity"/>
    <property type="evidence" value="ECO:0007669"/>
    <property type="project" value="UniProtKB-ARBA"/>
</dbReference>
<proteinExistence type="predicted"/>
<dbReference type="SUPFAM" id="SSF47226">
    <property type="entry name" value="Histidine-containing phosphotransfer domain, HPT domain"/>
    <property type="match status" value="1"/>
</dbReference>
<dbReference type="STRING" id="1678841.TBC1_1277"/>
<reference evidence="3" key="1">
    <citation type="journal article" date="2015" name="Genome Announc.">
        <title>Draft Genome Sequence of Bacteroidales Strain TBC1, a Novel Isolate from a Methanogenic Wastewater Treatment System.</title>
        <authorList>
            <person name="Tourlousse D.M."/>
            <person name="Matsuura N."/>
            <person name="Sun L."/>
            <person name="Toyonaga M."/>
            <person name="Kuroda K."/>
            <person name="Ohashi A."/>
            <person name="Cruz R."/>
            <person name="Yamaguchi T."/>
            <person name="Sekiguchi Y."/>
        </authorList>
    </citation>
    <scope>NUCLEOTIDE SEQUENCE [LARGE SCALE GENOMIC DNA]</scope>
    <source>
        <strain evidence="3">TBC1</strain>
    </source>
</reference>
<protein>
    <submittedName>
        <fullName evidence="3">Protein containing hpt domain</fullName>
    </submittedName>
</protein>
<dbReference type="RefSeq" id="WP_062043289.1">
    <property type="nucleotide sequence ID" value="NZ_DF968183.1"/>
</dbReference>
<evidence type="ECO:0000313" key="3">
    <source>
        <dbReference type="EMBL" id="GAP44276.1"/>
    </source>
</evidence>
<dbReference type="Proteomes" id="UP000053091">
    <property type="component" value="Unassembled WGS sequence"/>
</dbReference>
<name>A0A0S7C3A1_9BACT</name>
<sequence>MVNKQVFLETYHYFDKSVIIEIIDIFLDEYQGKLEKLYNDVKARDFTGLRFTAHNLKGVVANFSAPSLLEMVKNFEKSAAELIETNGAGFDEATVVQVIDNIRASLLEMAGDLTQIRAELVQQA</sequence>
<dbReference type="Gene3D" id="1.20.120.160">
    <property type="entry name" value="HPT domain"/>
    <property type="match status" value="1"/>
</dbReference>